<gene>
    <name evidence="2" type="ORF">RhiirC2_712017</name>
</gene>
<feature type="compositionally biased region" description="Polar residues" evidence="1">
    <location>
        <begin position="239"/>
        <end position="263"/>
    </location>
</feature>
<sequence length="263" mass="29742">MNANNWDEPPKSYAAVANASSQSRKVNPHPQSIISRTKVGSVNQNEKGKQKEITTPQLQRRPWNESMSNNNSSDRLTRLEKQMEKFTELLNNFNTRLNNLEMQMIKRPQQSNNQPDLRFGTLDSTFTNSNNKRAKTVQPSRNISIATPVIDPKTIISSVNDGFKELSTTEFNNSTDTPNVQNKSQSPFDYVASSDSDMLIDSQSTLDKNEHARLDKMEKNMNRAFASLEGISNKFASWVNPSNPTLSPEQSHTDTYPTNNNQQ</sequence>
<protein>
    <submittedName>
        <fullName evidence="2">Uncharacterized protein</fullName>
    </submittedName>
</protein>
<feature type="compositionally biased region" description="Polar residues" evidence="1">
    <location>
        <begin position="65"/>
        <end position="74"/>
    </location>
</feature>
<feature type="region of interest" description="Disordered" evidence="1">
    <location>
        <begin position="236"/>
        <end position="263"/>
    </location>
</feature>
<dbReference type="VEuPathDB" id="FungiDB:RhiirA1_473846"/>
<evidence type="ECO:0000256" key="1">
    <source>
        <dbReference type="SAM" id="MobiDB-lite"/>
    </source>
</evidence>
<organism evidence="2 3">
    <name type="scientific">Rhizophagus irregularis</name>
    <dbReference type="NCBI Taxonomy" id="588596"/>
    <lineage>
        <taxon>Eukaryota</taxon>
        <taxon>Fungi</taxon>
        <taxon>Fungi incertae sedis</taxon>
        <taxon>Mucoromycota</taxon>
        <taxon>Glomeromycotina</taxon>
        <taxon>Glomeromycetes</taxon>
        <taxon>Glomerales</taxon>
        <taxon>Glomeraceae</taxon>
        <taxon>Rhizophagus</taxon>
    </lineage>
</organism>
<dbReference type="EMBL" id="LLXL01000636">
    <property type="protein sequence ID" value="PKK70286.1"/>
    <property type="molecule type" value="Genomic_DNA"/>
</dbReference>
<feature type="compositionally biased region" description="Polar residues" evidence="1">
    <location>
        <begin position="18"/>
        <end position="45"/>
    </location>
</feature>
<evidence type="ECO:0000313" key="3">
    <source>
        <dbReference type="Proteomes" id="UP000233469"/>
    </source>
</evidence>
<dbReference type="VEuPathDB" id="FungiDB:RhiirFUN_013447"/>
<dbReference type="Proteomes" id="UP000233469">
    <property type="component" value="Unassembled WGS sequence"/>
</dbReference>
<name>A0A2N1N8N4_9GLOM</name>
<reference evidence="2 3" key="2">
    <citation type="submission" date="2017-10" db="EMBL/GenBank/DDBJ databases">
        <title>Extensive intraspecific genome diversity in a model arbuscular mycorrhizal fungus.</title>
        <authorList>
            <person name="Chen E.C.H."/>
            <person name="Morin E."/>
            <person name="Baudet D."/>
            <person name="Noel J."/>
            <person name="Ndikumana S."/>
            <person name="Charron P."/>
            <person name="St-Onge C."/>
            <person name="Giorgi J."/>
            <person name="Grigoriev I.V."/>
            <person name="Roux C."/>
            <person name="Martin F.M."/>
            <person name="Corradi N."/>
        </authorList>
    </citation>
    <scope>NUCLEOTIDE SEQUENCE [LARGE SCALE GENOMIC DNA]</scope>
    <source>
        <strain evidence="2 3">C2</strain>
    </source>
</reference>
<feature type="region of interest" description="Disordered" evidence="1">
    <location>
        <begin position="17"/>
        <end position="75"/>
    </location>
</feature>
<evidence type="ECO:0000313" key="2">
    <source>
        <dbReference type="EMBL" id="PKK70286.1"/>
    </source>
</evidence>
<dbReference type="AlphaFoldDB" id="A0A2N1N8N4"/>
<comment type="caution">
    <text evidence="2">The sequence shown here is derived from an EMBL/GenBank/DDBJ whole genome shotgun (WGS) entry which is preliminary data.</text>
</comment>
<reference evidence="2 3" key="1">
    <citation type="submission" date="2016-04" db="EMBL/GenBank/DDBJ databases">
        <title>Genome analyses suggest a sexual origin of heterokaryosis in a supposedly ancient asexual fungus.</title>
        <authorList>
            <person name="Ropars J."/>
            <person name="Sedzielewska K."/>
            <person name="Noel J."/>
            <person name="Charron P."/>
            <person name="Farinelli L."/>
            <person name="Marton T."/>
            <person name="Kruger M."/>
            <person name="Pelin A."/>
            <person name="Brachmann A."/>
            <person name="Corradi N."/>
        </authorList>
    </citation>
    <scope>NUCLEOTIDE SEQUENCE [LARGE SCALE GENOMIC DNA]</scope>
    <source>
        <strain evidence="2 3">C2</strain>
    </source>
</reference>
<proteinExistence type="predicted"/>
<accession>A0A2N1N8N4</accession>